<name>A0AAD3XVN3_NEPGR</name>
<sequence>MDRLHYAHVCVDVKLDAVLLAKIFLSKRSTPKAESVVEIEVESPNISKRFKPSARTVVYAQGGMLPSSDPGKPASSEGDFRESVEGCQLTNSLMPSSLSPANGDGQKKGDVEQVLPVAEPLYDSLLLPISMLPEIEICDPVSRPIVAAAADSSDELKACLGQLDPAPCVLSVNSESQSLGVTCRESPELLVSLHLPDSTATSFVKDLLHLEGQHIPICAG</sequence>
<organism evidence="2 3">
    <name type="scientific">Nepenthes gracilis</name>
    <name type="common">Slender pitcher plant</name>
    <dbReference type="NCBI Taxonomy" id="150966"/>
    <lineage>
        <taxon>Eukaryota</taxon>
        <taxon>Viridiplantae</taxon>
        <taxon>Streptophyta</taxon>
        <taxon>Embryophyta</taxon>
        <taxon>Tracheophyta</taxon>
        <taxon>Spermatophyta</taxon>
        <taxon>Magnoliopsida</taxon>
        <taxon>eudicotyledons</taxon>
        <taxon>Gunneridae</taxon>
        <taxon>Pentapetalae</taxon>
        <taxon>Caryophyllales</taxon>
        <taxon>Nepenthaceae</taxon>
        <taxon>Nepenthes</taxon>
    </lineage>
</organism>
<gene>
    <name evidence="2" type="ORF">Nepgr_021098</name>
</gene>
<evidence type="ECO:0000313" key="2">
    <source>
        <dbReference type="EMBL" id="GMH19257.1"/>
    </source>
</evidence>
<protein>
    <submittedName>
        <fullName evidence="2">Uncharacterized protein</fullName>
    </submittedName>
</protein>
<evidence type="ECO:0000256" key="1">
    <source>
        <dbReference type="SAM" id="MobiDB-lite"/>
    </source>
</evidence>
<dbReference type="AlphaFoldDB" id="A0AAD3XVN3"/>
<evidence type="ECO:0000313" key="3">
    <source>
        <dbReference type="Proteomes" id="UP001279734"/>
    </source>
</evidence>
<accession>A0AAD3XVN3</accession>
<comment type="caution">
    <text evidence="2">The sequence shown here is derived from an EMBL/GenBank/DDBJ whole genome shotgun (WGS) entry which is preliminary data.</text>
</comment>
<proteinExistence type="predicted"/>
<keyword evidence="3" id="KW-1185">Reference proteome</keyword>
<dbReference type="Proteomes" id="UP001279734">
    <property type="component" value="Unassembled WGS sequence"/>
</dbReference>
<feature type="region of interest" description="Disordered" evidence="1">
    <location>
        <begin position="62"/>
        <end position="81"/>
    </location>
</feature>
<reference evidence="2" key="1">
    <citation type="submission" date="2023-05" db="EMBL/GenBank/DDBJ databases">
        <title>Nepenthes gracilis genome sequencing.</title>
        <authorList>
            <person name="Fukushima K."/>
        </authorList>
    </citation>
    <scope>NUCLEOTIDE SEQUENCE</scope>
    <source>
        <strain evidence="2">SING2019-196</strain>
    </source>
</reference>
<dbReference type="EMBL" id="BSYO01000020">
    <property type="protein sequence ID" value="GMH19257.1"/>
    <property type="molecule type" value="Genomic_DNA"/>
</dbReference>